<reference evidence="2" key="1">
    <citation type="submission" date="2015-04" db="UniProtKB">
        <authorList>
            <consortium name="EnsemblPlants"/>
        </authorList>
    </citation>
    <scope>IDENTIFICATION</scope>
    <source>
        <strain evidence="2">SL10</strain>
    </source>
</reference>
<reference evidence="2" key="2">
    <citation type="submission" date="2018-04" db="EMBL/GenBank/DDBJ databases">
        <title>OnivRS2 (Oryza nivara Reference Sequence Version 2).</title>
        <authorList>
            <person name="Zhang J."/>
            <person name="Kudrna D."/>
            <person name="Lee S."/>
            <person name="Talag J."/>
            <person name="Rajasekar S."/>
            <person name="Welchert J."/>
            <person name="Hsing Y.-I."/>
            <person name="Wing R.A."/>
        </authorList>
    </citation>
    <scope>NUCLEOTIDE SEQUENCE [LARGE SCALE GENOMIC DNA]</scope>
    <source>
        <strain evidence="2">SL10</strain>
    </source>
</reference>
<sequence length="89" mass="9914">MTKRPSTLRRKRWQQGMGKMPKGGLLTVVERAVVPFLPNGPRAKGHDHVEPTTTLPPNFESARVVPLMEGNSIRGKAMWEAETREDGPP</sequence>
<dbReference type="HOGENOM" id="CLU_197059_0_0_1"/>
<dbReference type="Proteomes" id="UP000006591">
    <property type="component" value="Chromosome 7"/>
</dbReference>
<evidence type="ECO:0000313" key="2">
    <source>
        <dbReference type="EnsemblPlants" id="ONIVA07G04090.1"/>
    </source>
</evidence>
<proteinExistence type="predicted"/>
<evidence type="ECO:0000256" key="1">
    <source>
        <dbReference type="SAM" id="MobiDB-lite"/>
    </source>
</evidence>
<dbReference type="AlphaFoldDB" id="A0A0E0HXG8"/>
<evidence type="ECO:0000313" key="3">
    <source>
        <dbReference type="Proteomes" id="UP000006591"/>
    </source>
</evidence>
<feature type="compositionally biased region" description="Basic residues" evidence="1">
    <location>
        <begin position="1"/>
        <end position="13"/>
    </location>
</feature>
<keyword evidence="3" id="KW-1185">Reference proteome</keyword>
<dbReference type="OMA" id="RGKAMWE"/>
<feature type="region of interest" description="Disordered" evidence="1">
    <location>
        <begin position="1"/>
        <end position="24"/>
    </location>
</feature>
<organism evidence="2">
    <name type="scientific">Oryza nivara</name>
    <name type="common">Indian wild rice</name>
    <name type="synonym">Oryza sativa f. spontanea</name>
    <dbReference type="NCBI Taxonomy" id="4536"/>
    <lineage>
        <taxon>Eukaryota</taxon>
        <taxon>Viridiplantae</taxon>
        <taxon>Streptophyta</taxon>
        <taxon>Embryophyta</taxon>
        <taxon>Tracheophyta</taxon>
        <taxon>Spermatophyta</taxon>
        <taxon>Magnoliopsida</taxon>
        <taxon>Liliopsida</taxon>
        <taxon>Poales</taxon>
        <taxon>Poaceae</taxon>
        <taxon>BOP clade</taxon>
        <taxon>Oryzoideae</taxon>
        <taxon>Oryzeae</taxon>
        <taxon>Oryzinae</taxon>
        <taxon>Oryza</taxon>
    </lineage>
</organism>
<feature type="region of interest" description="Disordered" evidence="1">
    <location>
        <begin position="38"/>
        <end position="58"/>
    </location>
</feature>
<dbReference type="Gramene" id="ONIVA07G04090.1">
    <property type="protein sequence ID" value="ONIVA07G04090.1"/>
    <property type="gene ID" value="ONIVA07G04090"/>
</dbReference>
<name>A0A0E0HXG8_ORYNI</name>
<dbReference type="EnsemblPlants" id="ONIVA07G04090.1">
    <property type="protein sequence ID" value="ONIVA07G04090.1"/>
    <property type="gene ID" value="ONIVA07G04090"/>
</dbReference>
<protein>
    <submittedName>
        <fullName evidence="2">Uncharacterized protein</fullName>
    </submittedName>
</protein>
<accession>A0A0E0HXG8</accession>